<keyword evidence="1" id="KW-1133">Transmembrane helix</keyword>
<feature type="transmembrane region" description="Helical" evidence="1">
    <location>
        <begin position="7"/>
        <end position="26"/>
    </location>
</feature>
<evidence type="ECO:0008006" key="4">
    <source>
        <dbReference type="Google" id="ProtNLM"/>
    </source>
</evidence>
<dbReference type="EMBL" id="CP076723">
    <property type="protein sequence ID" value="QWV94295.1"/>
    <property type="molecule type" value="Genomic_DNA"/>
</dbReference>
<gene>
    <name evidence="2" type="ORF">KP004_03675</name>
</gene>
<evidence type="ECO:0000313" key="2">
    <source>
        <dbReference type="EMBL" id="QWV94295.1"/>
    </source>
</evidence>
<reference evidence="2 3" key="1">
    <citation type="submission" date="2021-06" db="EMBL/GenBank/DDBJ databases">
        <title>Gemonas diversity in paddy soil.</title>
        <authorList>
            <person name="Liu G."/>
        </authorList>
    </citation>
    <scope>NUCLEOTIDE SEQUENCE [LARGE SCALE GENOMIC DNA]</scope>
    <source>
        <strain evidence="2 3">RG10</strain>
    </source>
</reference>
<name>A0ABX8J7I1_9BACT</name>
<evidence type="ECO:0000256" key="1">
    <source>
        <dbReference type="SAM" id="Phobius"/>
    </source>
</evidence>
<proteinExistence type="predicted"/>
<organism evidence="2 3">
    <name type="scientific">Geomonas oryzisoli</name>
    <dbReference type="NCBI Taxonomy" id="2847992"/>
    <lineage>
        <taxon>Bacteria</taxon>
        <taxon>Pseudomonadati</taxon>
        <taxon>Thermodesulfobacteriota</taxon>
        <taxon>Desulfuromonadia</taxon>
        <taxon>Geobacterales</taxon>
        <taxon>Geobacteraceae</taxon>
        <taxon>Geomonas</taxon>
    </lineage>
</organism>
<dbReference type="RefSeq" id="WP_216801033.1">
    <property type="nucleotide sequence ID" value="NZ_CP076723.1"/>
</dbReference>
<accession>A0ABX8J7I1</accession>
<protein>
    <recommendedName>
        <fullName evidence="4">DUF1294 domain-containing protein</fullName>
    </recommendedName>
</protein>
<keyword evidence="3" id="KW-1185">Reference proteome</keyword>
<keyword evidence="1" id="KW-0812">Transmembrane</keyword>
<feature type="transmembrane region" description="Helical" evidence="1">
    <location>
        <begin position="89"/>
        <end position="107"/>
    </location>
</feature>
<evidence type="ECO:0000313" key="3">
    <source>
        <dbReference type="Proteomes" id="UP000683557"/>
    </source>
</evidence>
<dbReference type="Proteomes" id="UP000683557">
    <property type="component" value="Chromosome"/>
</dbReference>
<keyword evidence="1" id="KW-0472">Membrane</keyword>
<sequence length="118" mass="13477">MHKDEEIFARIALVISGLCIILLFALKPRSPSELLDLISRPTIAFLPTWYVIQKHQLFKKLKNSTQSQAGALLGLVVGAMVTRKFSTHYQIYLVIYGFEVLCLYYFIRAKGKIRAENS</sequence>